<evidence type="ECO:0000256" key="5">
    <source>
        <dbReference type="ARBA" id="ARBA00022630"/>
    </source>
</evidence>
<feature type="domain" description="Glutamine amidotransferase type-2" evidence="15">
    <location>
        <begin position="19"/>
        <end position="401"/>
    </location>
</feature>
<dbReference type="Gene3D" id="3.60.20.10">
    <property type="entry name" value="Glutamine Phosphoribosylpyrophosphate, subunit 1, domain 1"/>
    <property type="match status" value="1"/>
</dbReference>
<dbReference type="InterPro" id="IPR013785">
    <property type="entry name" value="Aldolase_TIM"/>
</dbReference>
<evidence type="ECO:0000256" key="6">
    <source>
        <dbReference type="ARBA" id="ARBA00022643"/>
    </source>
</evidence>
<comment type="caution">
    <text evidence="16">The sequence shown here is derived from an EMBL/GenBank/DDBJ whole genome shotgun (WGS) entry which is preliminary data.</text>
</comment>
<dbReference type="InterPro" id="IPR006982">
    <property type="entry name" value="Glu_synth_centr_N"/>
</dbReference>
<comment type="pathway">
    <text evidence="14">Amino-acid biosynthesis.</text>
</comment>
<dbReference type="SUPFAM" id="SSF56235">
    <property type="entry name" value="N-terminal nucleophile aminohydrolases (Ntn hydrolases)"/>
    <property type="match status" value="1"/>
</dbReference>
<evidence type="ECO:0000256" key="9">
    <source>
        <dbReference type="ARBA" id="ARBA00023002"/>
    </source>
</evidence>
<keyword evidence="12" id="KW-0314">Glutamate biosynthesis</keyword>
<dbReference type="CDD" id="cd00713">
    <property type="entry name" value="GltS"/>
    <property type="match status" value="1"/>
</dbReference>
<comment type="cofactor">
    <cofactor evidence="2">
        <name>[3Fe-4S] cluster</name>
        <dbReference type="ChEBI" id="CHEBI:21137"/>
    </cofactor>
</comment>
<keyword evidence="10" id="KW-0408">Iron</keyword>
<dbReference type="EMBL" id="BBZA01000033">
    <property type="protein sequence ID" value="GAP62144.1"/>
    <property type="molecule type" value="Genomic_DNA"/>
</dbReference>
<sequence length="1464" mass="158670">MISQNLYPLYDQRLDHDACGVAVLAETRRGATRELVERALRTLHNLTHRGAVNADGRTADGAGILLQLPTDLFAAWLAEHDRAAVPGTFAVANCFLPHDDLRADALLEEAARDAGLVIIGWREPPVNPDALGELARATCPRLRQLFVARPDGWDAETFEMACYRARKAAEKRWRTAGCDAYITSFSSRTIVYKGMILPKDLPAFYLDLSNPLCRSAVAVVHTRFSTNTQPAWARAQPMRLLCHNGEINTLQGNVNWMKAREVDIPAEETPVIDEAGSDSAMLDNVAELLVRHGRDIREALLMMLSDAWENRPHMPEPVRAFYAAHAAIMEPWDGPAAVCFTDGRIAGARLDRNGLRPMRYDITRDGLLVVASEAGAAELDPAEIVEHGRLGPGEMIAADIELGIIERNDALKSRIAADLHAEAVAQTLRVQETPHHAPAVPDQDTLTRQQAVFGYTSEEVQVIITPMVWNAKEPIGAMGDDTPHAVLSDLPRPLFHYFRQRFAEVTNPPIDHLRERAMFSLRVHLGALPSILERHTDLSSRLVLTSPFLTPHDVEQVLALGETNPAFRAVVLDTTFPTADGARGMRDHLRTLCAQAEAAVRNGARILVLDDRHVSPAHAPFPAALAVGAVHHHLLRVGLRARCSLVVLSGEARDPHQVAVLIGYGANAVSPWLLFETAVAIGEHGFRGETLDADEAVARVIHALEDGLLKIMAKMGIATVESYCGAQIFEILGLADEVVDECFRGTPSRVGGVGYEALGEIVLAWHRNAFGEERAVPELPSPGFYKFKKDGEYHAFNPIVVRTLQQAVRTPGALNGHFAEGFAIYRRYAAMVDGEKPFDLRHFVEFVESTPIPIDEVEPATSIVRRFSTAAMSFGSLSPEAHETLAIAMNRLGGMSNSGEGGEHPDRYGTERNSACKQVASGRFGVTPAYLMSARELQIKMAQGSKPGEGGHLPGHKVTVEIAAIRHTEPGTTLISPPPHHDIYSIEDLAQLIYDLRTINPTATISVKLVAQAGVGTIAAGVVKAGADVVLISGHSGGTGASPLSSIKHAGVSWELGLAETQQVLVANGLRDRVRLRVDGGLRTARDVVVAALLGADEFSFGTAALIAEGCIMARVCHKNTCPVGIATQKGILREKFDGTPEHIMAFFLYVAEDIRSMLAQLGARSLDEIIGRTDLLRPARTYDAPINVQCLLAPPQQTRRYEGAIVDANRRPSDLELTITREVLHDIRLYGRAHRAYTLHNTNRSVGARLAGELATRYGDAGLPSDTITLRFDGYAGQSFGAFALPSTTMHLEGVANDYVGKGLAGGKIIIAPPRNAAWETEAPLIGNVALYGATGGQLYVAGRAGDRFAVRNSGATGVVEGVGAHGCEYMTGGVVVILGTVGPNFAAGMSGGMAYVYDEDGTFADHFNGEFVEATPLNEEDEQQVRALIECHRFYTHSRKAAALLAEWETARTKFVKVAPRR</sequence>
<reference evidence="16 17" key="1">
    <citation type="journal article" date="2015" name="Genome Announc.">
        <title>Draft Genome Sequence of a Heterotrophic Facultative Anaerobic Thermophilic Bacterium, Ardenticatena maritima Strain 110ST.</title>
        <authorList>
            <person name="Kawaichi S."/>
            <person name="Yoshida T."/>
            <person name="Sako Y."/>
            <person name="Nakamura R."/>
        </authorList>
    </citation>
    <scope>NUCLEOTIDE SEQUENCE [LARGE SCALE GENOMIC DNA]</scope>
    <source>
        <strain evidence="16 17">110S</strain>
    </source>
</reference>
<evidence type="ECO:0000256" key="14">
    <source>
        <dbReference type="ARBA" id="ARBA00029440"/>
    </source>
</evidence>
<name>A0A0M9UBR7_9CHLR</name>
<keyword evidence="6" id="KW-0288">FMN</keyword>
<dbReference type="InterPro" id="IPR050711">
    <property type="entry name" value="ET-N_metabolism_enzyme"/>
</dbReference>
<evidence type="ECO:0000256" key="2">
    <source>
        <dbReference type="ARBA" id="ARBA00001927"/>
    </source>
</evidence>
<dbReference type="Pfam" id="PF00310">
    <property type="entry name" value="GATase_2"/>
    <property type="match status" value="1"/>
</dbReference>
<dbReference type="EC" id="1.4.7.1" evidence="16"/>
<dbReference type="Proteomes" id="UP000037784">
    <property type="component" value="Unassembled WGS sequence"/>
</dbReference>
<dbReference type="GO" id="GO:0016041">
    <property type="term" value="F:glutamate synthase (ferredoxin) activity"/>
    <property type="evidence" value="ECO:0007669"/>
    <property type="project" value="UniProtKB-EC"/>
</dbReference>
<evidence type="ECO:0000313" key="17">
    <source>
        <dbReference type="Proteomes" id="UP000037784"/>
    </source>
</evidence>
<keyword evidence="5" id="KW-0285">Flavoprotein</keyword>
<dbReference type="InterPro" id="IPR036485">
    <property type="entry name" value="Glu_synth_asu_C_sf"/>
</dbReference>
<organism evidence="16 17">
    <name type="scientific">Ardenticatena maritima</name>
    <dbReference type="NCBI Taxonomy" id="872965"/>
    <lineage>
        <taxon>Bacteria</taxon>
        <taxon>Bacillati</taxon>
        <taxon>Chloroflexota</taxon>
        <taxon>Ardenticatenia</taxon>
        <taxon>Ardenticatenales</taxon>
        <taxon>Ardenticatenaceae</taxon>
        <taxon>Ardenticatena</taxon>
    </lineage>
</organism>
<dbReference type="GO" id="GO:0006537">
    <property type="term" value="P:glutamate biosynthetic process"/>
    <property type="evidence" value="ECO:0007669"/>
    <property type="project" value="UniProtKB-KW"/>
</dbReference>
<dbReference type="GO" id="GO:0046872">
    <property type="term" value="F:metal ion binding"/>
    <property type="evidence" value="ECO:0007669"/>
    <property type="project" value="UniProtKB-KW"/>
</dbReference>
<evidence type="ECO:0000256" key="7">
    <source>
        <dbReference type="ARBA" id="ARBA00022723"/>
    </source>
</evidence>
<dbReference type="GO" id="GO:0051538">
    <property type="term" value="F:3 iron, 4 sulfur cluster binding"/>
    <property type="evidence" value="ECO:0007669"/>
    <property type="project" value="UniProtKB-KW"/>
</dbReference>
<dbReference type="NCBIfam" id="NF008730">
    <property type="entry name" value="PRK11750.1"/>
    <property type="match status" value="1"/>
</dbReference>
<evidence type="ECO:0000256" key="13">
    <source>
        <dbReference type="ARBA" id="ARBA00023291"/>
    </source>
</evidence>
<evidence type="ECO:0000256" key="11">
    <source>
        <dbReference type="ARBA" id="ARBA00023014"/>
    </source>
</evidence>
<dbReference type="Pfam" id="PF01493">
    <property type="entry name" value="GXGXG"/>
    <property type="match status" value="1"/>
</dbReference>
<keyword evidence="11" id="KW-0411">Iron-sulfur</keyword>
<dbReference type="Gene3D" id="3.20.20.70">
    <property type="entry name" value="Aldolase class I"/>
    <property type="match status" value="2"/>
</dbReference>
<evidence type="ECO:0000256" key="12">
    <source>
        <dbReference type="ARBA" id="ARBA00023164"/>
    </source>
</evidence>
<accession>A0A0M9UBR7</accession>
<dbReference type="InterPro" id="IPR017932">
    <property type="entry name" value="GATase_2_dom"/>
</dbReference>
<dbReference type="OrthoDB" id="9758182at2"/>
<dbReference type="PANTHER" id="PTHR11938">
    <property type="entry name" value="FAD NADPH DEHYDROGENASE/OXIDOREDUCTASE"/>
    <property type="match status" value="1"/>
</dbReference>
<evidence type="ECO:0000256" key="4">
    <source>
        <dbReference type="ARBA" id="ARBA00022605"/>
    </source>
</evidence>
<comment type="similarity">
    <text evidence="3">Belongs to the glutamate synthase family.</text>
</comment>
<dbReference type="RefSeq" id="WP_054492062.1">
    <property type="nucleotide sequence ID" value="NZ_BBZA01000033.1"/>
</dbReference>
<dbReference type="Pfam" id="PF01645">
    <property type="entry name" value="Glu_synthase"/>
    <property type="match status" value="1"/>
</dbReference>
<evidence type="ECO:0000256" key="3">
    <source>
        <dbReference type="ARBA" id="ARBA00009716"/>
    </source>
</evidence>
<evidence type="ECO:0000256" key="1">
    <source>
        <dbReference type="ARBA" id="ARBA00001917"/>
    </source>
</evidence>
<dbReference type="PANTHER" id="PTHR11938:SF133">
    <property type="entry name" value="GLUTAMATE SYNTHASE (NADH)"/>
    <property type="match status" value="1"/>
</dbReference>
<keyword evidence="7" id="KW-0479">Metal-binding</keyword>
<protein>
    <submittedName>
        <fullName evidence="16">Glutamate synthase</fullName>
        <ecNumber evidence="16">1.4.7.1</ecNumber>
    </submittedName>
</protein>
<dbReference type="Pfam" id="PF04898">
    <property type="entry name" value="Glu_syn_central"/>
    <property type="match status" value="1"/>
</dbReference>
<dbReference type="SUPFAM" id="SSF69336">
    <property type="entry name" value="Alpha subunit of glutamate synthase, C-terminal domain"/>
    <property type="match status" value="1"/>
</dbReference>
<dbReference type="InterPro" id="IPR002932">
    <property type="entry name" value="Glu_synthdom"/>
</dbReference>
<keyword evidence="13" id="KW-0003">3Fe-4S</keyword>
<evidence type="ECO:0000313" key="16">
    <source>
        <dbReference type="EMBL" id="GAP62144.1"/>
    </source>
</evidence>
<keyword evidence="17" id="KW-1185">Reference proteome</keyword>
<dbReference type="PROSITE" id="PS51278">
    <property type="entry name" value="GATASE_TYPE_2"/>
    <property type="match status" value="1"/>
</dbReference>
<dbReference type="CDD" id="cd00982">
    <property type="entry name" value="gltB_C"/>
    <property type="match status" value="1"/>
</dbReference>
<dbReference type="CDD" id="cd02808">
    <property type="entry name" value="GltS_FMN"/>
    <property type="match status" value="1"/>
</dbReference>
<dbReference type="InterPro" id="IPR002489">
    <property type="entry name" value="Glu_synth_asu_C"/>
</dbReference>
<dbReference type="InterPro" id="IPR029055">
    <property type="entry name" value="Ntn_hydrolases_N"/>
</dbReference>
<comment type="cofactor">
    <cofactor evidence="1">
        <name>FMN</name>
        <dbReference type="ChEBI" id="CHEBI:58210"/>
    </cofactor>
</comment>
<reference evidence="17" key="2">
    <citation type="submission" date="2015-08" db="EMBL/GenBank/DDBJ databases">
        <title>Draft Genome Sequence of a Heterotrophic Facultative Anaerobic Bacterium Ardenticatena maritima Strain 110S.</title>
        <authorList>
            <person name="Kawaichi S."/>
            <person name="Yoshida T."/>
            <person name="Sako Y."/>
            <person name="Nakamura R."/>
        </authorList>
    </citation>
    <scope>NUCLEOTIDE SEQUENCE [LARGE SCALE GENOMIC DNA]</scope>
    <source>
        <strain evidence="17">110S</strain>
    </source>
</reference>
<dbReference type="FunCoup" id="A0A0M9UBR7">
    <property type="interactions" value="427"/>
</dbReference>
<dbReference type="GO" id="GO:0019676">
    <property type="term" value="P:ammonia assimilation cycle"/>
    <property type="evidence" value="ECO:0007669"/>
    <property type="project" value="TreeGrafter"/>
</dbReference>
<dbReference type="SUPFAM" id="SSF51395">
    <property type="entry name" value="FMN-linked oxidoreductases"/>
    <property type="match status" value="1"/>
</dbReference>
<evidence type="ECO:0000259" key="15">
    <source>
        <dbReference type="PROSITE" id="PS51278"/>
    </source>
</evidence>
<keyword evidence="8" id="KW-0315">Glutamine amidotransferase</keyword>
<dbReference type="InParanoid" id="A0A0M9UBR7"/>
<dbReference type="Gene3D" id="2.160.20.60">
    <property type="entry name" value="Glutamate synthase, alpha subunit, C-terminal domain"/>
    <property type="match status" value="1"/>
</dbReference>
<evidence type="ECO:0000256" key="8">
    <source>
        <dbReference type="ARBA" id="ARBA00022962"/>
    </source>
</evidence>
<keyword evidence="4" id="KW-0028">Amino-acid biosynthesis</keyword>
<gene>
    <name evidence="16" type="ORF">ARMA_0567</name>
</gene>
<keyword evidence="9 16" id="KW-0560">Oxidoreductase</keyword>
<evidence type="ECO:0000256" key="10">
    <source>
        <dbReference type="ARBA" id="ARBA00023004"/>
    </source>
</evidence>
<proteinExistence type="inferred from homology"/>